<dbReference type="InterPro" id="IPR035246">
    <property type="entry name" value="Spermidine_synt_N"/>
</dbReference>
<organism evidence="7 8">
    <name type="scientific">Phaeomoniella chlamydospora</name>
    <name type="common">Phaeoacremonium chlamydosporum</name>
    <dbReference type="NCBI Taxonomy" id="158046"/>
    <lineage>
        <taxon>Eukaryota</taxon>
        <taxon>Fungi</taxon>
        <taxon>Dikarya</taxon>
        <taxon>Ascomycota</taxon>
        <taxon>Pezizomycotina</taxon>
        <taxon>Eurotiomycetes</taxon>
        <taxon>Chaetothyriomycetidae</taxon>
        <taxon>Phaeomoniellales</taxon>
        <taxon>Phaeomoniellaceae</taxon>
        <taxon>Phaeomoniella</taxon>
    </lineage>
</organism>
<dbReference type="HAMAP" id="MF_00198">
    <property type="entry name" value="Spermidine_synth"/>
    <property type="match status" value="1"/>
</dbReference>
<keyword evidence="3" id="KW-0620">Polyamine biosynthesis</keyword>
<dbReference type="GO" id="GO:0015940">
    <property type="term" value="P:pantothenate biosynthetic process"/>
    <property type="evidence" value="ECO:0007669"/>
    <property type="project" value="UniProtKB-ARBA"/>
</dbReference>
<feature type="compositionally biased region" description="Polar residues" evidence="5">
    <location>
        <begin position="306"/>
        <end position="318"/>
    </location>
</feature>
<feature type="active site" description="Proton acceptor" evidence="3">
    <location>
        <position position="166"/>
    </location>
</feature>
<evidence type="ECO:0000313" key="7">
    <source>
        <dbReference type="EMBL" id="KKY25132.1"/>
    </source>
</evidence>
<dbReference type="FunFam" id="3.40.50.150:FF:000013">
    <property type="entry name" value="Spermidine synthase"/>
    <property type="match status" value="1"/>
</dbReference>
<feature type="compositionally biased region" description="Polar residues" evidence="5">
    <location>
        <begin position="371"/>
        <end position="382"/>
    </location>
</feature>
<dbReference type="GO" id="GO:0008295">
    <property type="term" value="P:spermidine biosynthetic process"/>
    <property type="evidence" value="ECO:0007669"/>
    <property type="project" value="TreeGrafter"/>
</dbReference>
<dbReference type="Gene3D" id="2.30.140.10">
    <property type="entry name" value="Spermidine synthase, tetramerisation domain"/>
    <property type="match status" value="1"/>
</dbReference>
<reference evidence="7 8" key="2">
    <citation type="submission" date="2015-05" db="EMBL/GenBank/DDBJ databases">
        <authorList>
            <person name="Morales-Cruz A."/>
            <person name="Amrine K.C."/>
            <person name="Cantu D."/>
        </authorList>
    </citation>
    <scope>NUCLEOTIDE SEQUENCE [LARGE SCALE GENOMIC DNA]</scope>
    <source>
        <strain evidence="7">UCRPC4</strain>
    </source>
</reference>
<sequence length="487" mass="52350">MSDIVHPTIKDGWFREISDMWPGQAMTLKVNQVLHHEKSKYQDVLVFESSDYGTVLVLDNVIQCTERDEFSYQEMITHLAMNSHPNPKNVLVIGGGDGGVLREVVKHDTVEKAILCDIDEAVIRVSKKYLPGMSIGFQHPNVDVHVGDGFKFLADRKNEFDVIITDSSDPEGPAESLFQKPYFELLHGALREGGVITTQGSENQWLHLQLITTLKQQCKEVFPTVEYGYTTIPTYPSGQIGFMSIRIKIVAMEQQGQPIGNTPTGTKVTSVPAPPVQEGPGAIAKDSLAAESSEFPDKYTSGVPGNKSTFNNTDTSGAMTLPPAGHASDRIPSEQNDGTKGSSGSKYPETVGKVEFNGTTSDEGYAGGPTSGRNVGSGVYQTGQGSNGGSSRSNADPASTYVQDVYLQDKSNGKPKGNNLKEGGFDDNAPNASFTTEIGTDQDPGRAGTAQFQYKSAGDAPDAGLPKTQKGLDTDHPYQSLNTEESA</sequence>
<feature type="region of interest" description="Disordered" evidence="5">
    <location>
        <begin position="293"/>
        <end position="487"/>
    </location>
</feature>
<evidence type="ECO:0000256" key="3">
    <source>
        <dbReference type="PROSITE-ProRule" id="PRU00354"/>
    </source>
</evidence>
<evidence type="ECO:0000313" key="8">
    <source>
        <dbReference type="Proteomes" id="UP000053317"/>
    </source>
</evidence>
<dbReference type="Proteomes" id="UP000053317">
    <property type="component" value="Unassembled WGS sequence"/>
</dbReference>
<dbReference type="OrthoDB" id="38125at2759"/>
<dbReference type="NCBIfam" id="TIGR00417">
    <property type="entry name" value="speE"/>
    <property type="match status" value="1"/>
</dbReference>
<dbReference type="InterPro" id="IPR037163">
    <property type="entry name" value="Spermidine_synt_N_sf"/>
</dbReference>
<dbReference type="PANTHER" id="PTHR11558">
    <property type="entry name" value="SPERMIDINE/SPERMINE SYNTHASE"/>
    <property type="match status" value="1"/>
</dbReference>
<feature type="compositionally biased region" description="Polar residues" evidence="5">
    <location>
        <begin position="477"/>
        <end position="487"/>
    </location>
</feature>
<dbReference type="PROSITE" id="PS51006">
    <property type="entry name" value="PABS_2"/>
    <property type="match status" value="1"/>
</dbReference>
<feature type="compositionally biased region" description="Polar residues" evidence="5">
    <location>
        <begin position="258"/>
        <end position="269"/>
    </location>
</feature>
<feature type="compositionally biased region" description="Polar residues" evidence="5">
    <location>
        <begin position="333"/>
        <end position="345"/>
    </location>
</feature>
<protein>
    <submittedName>
        <fullName evidence="7">Putative spermidine synthase</fullName>
    </submittedName>
</protein>
<dbReference type="GO" id="GO:0005829">
    <property type="term" value="C:cytosol"/>
    <property type="evidence" value="ECO:0007669"/>
    <property type="project" value="TreeGrafter"/>
</dbReference>
<keyword evidence="8" id="KW-1185">Reference proteome</keyword>
<accession>A0A0G2EQR6</accession>
<comment type="caution">
    <text evidence="7">The sequence shown here is derived from an EMBL/GenBank/DDBJ whole genome shotgun (WGS) entry which is preliminary data.</text>
</comment>
<keyword evidence="2 3" id="KW-0808">Transferase</keyword>
<dbReference type="NCBIfam" id="NF002010">
    <property type="entry name" value="PRK00811.1"/>
    <property type="match status" value="1"/>
</dbReference>
<evidence type="ECO:0000259" key="6">
    <source>
        <dbReference type="PROSITE" id="PS51006"/>
    </source>
</evidence>
<dbReference type="Pfam" id="PF01564">
    <property type="entry name" value="Spermine_synth"/>
    <property type="match status" value="1"/>
</dbReference>
<evidence type="ECO:0000256" key="1">
    <source>
        <dbReference type="ARBA" id="ARBA00007867"/>
    </source>
</evidence>
<dbReference type="CDD" id="cd02440">
    <property type="entry name" value="AdoMet_MTases"/>
    <property type="match status" value="1"/>
</dbReference>
<dbReference type="InterPro" id="IPR030374">
    <property type="entry name" value="PABS"/>
</dbReference>
<dbReference type="InterPro" id="IPR001045">
    <property type="entry name" value="Spermi_synthase"/>
</dbReference>
<evidence type="ECO:0000256" key="2">
    <source>
        <dbReference type="ARBA" id="ARBA00022679"/>
    </source>
</evidence>
<dbReference type="InterPro" id="IPR030373">
    <property type="entry name" value="PABS_CS"/>
</dbReference>
<evidence type="ECO:0000256" key="4">
    <source>
        <dbReference type="RuleBase" id="RU003836"/>
    </source>
</evidence>
<dbReference type="PROSITE" id="PS01330">
    <property type="entry name" value="PABS_1"/>
    <property type="match status" value="1"/>
</dbReference>
<dbReference type="Pfam" id="PF17284">
    <property type="entry name" value="Spermine_synt_N"/>
    <property type="match status" value="1"/>
</dbReference>
<dbReference type="SUPFAM" id="SSF53335">
    <property type="entry name" value="S-adenosyl-L-methionine-dependent methyltransferases"/>
    <property type="match status" value="1"/>
</dbReference>
<dbReference type="Gene3D" id="3.40.50.150">
    <property type="entry name" value="Vaccinia Virus protein VP39"/>
    <property type="match status" value="1"/>
</dbReference>
<gene>
    <name evidence="7" type="ORF">UCRPC4_g02073</name>
</gene>
<reference evidence="7 8" key="1">
    <citation type="submission" date="2015-05" db="EMBL/GenBank/DDBJ databases">
        <title>Distinctive expansion of gene families associated with plant cell wall degradation and secondary metabolism in the genomes of grapevine trunk pathogens.</title>
        <authorList>
            <person name="Lawrence D.P."/>
            <person name="Travadon R."/>
            <person name="Rolshausen P.E."/>
            <person name="Baumgartner K."/>
        </authorList>
    </citation>
    <scope>NUCLEOTIDE SEQUENCE [LARGE SCALE GENOMIC DNA]</scope>
    <source>
        <strain evidence="7">UCRPC4</strain>
    </source>
</reference>
<proteinExistence type="inferred from homology"/>
<feature type="region of interest" description="Disordered" evidence="5">
    <location>
        <begin position="258"/>
        <end position="281"/>
    </location>
</feature>
<dbReference type="EMBL" id="LCWF01000049">
    <property type="protein sequence ID" value="KKY25132.1"/>
    <property type="molecule type" value="Genomic_DNA"/>
</dbReference>
<dbReference type="GO" id="GO:0004766">
    <property type="term" value="F:spermidine synthase activity"/>
    <property type="evidence" value="ECO:0007669"/>
    <property type="project" value="TreeGrafter"/>
</dbReference>
<name>A0A0G2EQR6_PHACM</name>
<dbReference type="PANTHER" id="PTHR11558:SF11">
    <property type="entry name" value="SPERMIDINE SYNTHASE"/>
    <property type="match status" value="1"/>
</dbReference>
<feature type="domain" description="PABS" evidence="6">
    <location>
        <begin position="11"/>
        <end position="247"/>
    </location>
</feature>
<dbReference type="FunFam" id="2.30.140.10:FF:000001">
    <property type="entry name" value="SPE3p Spermidine synthase"/>
    <property type="match status" value="1"/>
</dbReference>
<dbReference type="AlphaFoldDB" id="A0A0G2EQR6"/>
<comment type="similarity">
    <text evidence="1 4">Belongs to the spermidine/spermine synthase family.</text>
</comment>
<dbReference type="InterPro" id="IPR029063">
    <property type="entry name" value="SAM-dependent_MTases_sf"/>
</dbReference>
<feature type="compositionally biased region" description="Polar residues" evidence="5">
    <location>
        <begin position="430"/>
        <end position="439"/>
    </location>
</feature>
<evidence type="ECO:0000256" key="5">
    <source>
        <dbReference type="SAM" id="MobiDB-lite"/>
    </source>
</evidence>